<organism evidence="3 4">
    <name type="scientific">Lolium multiflorum</name>
    <name type="common">Italian ryegrass</name>
    <name type="synonym">Lolium perenne subsp. multiflorum</name>
    <dbReference type="NCBI Taxonomy" id="4521"/>
    <lineage>
        <taxon>Eukaryota</taxon>
        <taxon>Viridiplantae</taxon>
        <taxon>Streptophyta</taxon>
        <taxon>Embryophyta</taxon>
        <taxon>Tracheophyta</taxon>
        <taxon>Spermatophyta</taxon>
        <taxon>Magnoliopsida</taxon>
        <taxon>Liliopsida</taxon>
        <taxon>Poales</taxon>
        <taxon>Poaceae</taxon>
        <taxon>BOP clade</taxon>
        <taxon>Pooideae</taxon>
        <taxon>Poodae</taxon>
        <taxon>Poeae</taxon>
        <taxon>Poeae Chloroplast Group 2 (Poeae type)</taxon>
        <taxon>Loliodinae</taxon>
        <taxon>Loliinae</taxon>
        <taxon>Lolium</taxon>
    </lineage>
</organism>
<dbReference type="Gene3D" id="3.30.559.10">
    <property type="entry name" value="Chloramphenicol acetyltransferase-like domain"/>
    <property type="match status" value="2"/>
</dbReference>
<evidence type="ECO:0000313" key="4">
    <source>
        <dbReference type="Proteomes" id="UP001231189"/>
    </source>
</evidence>
<dbReference type="SUPFAM" id="SSF52777">
    <property type="entry name" value="CoA-dependent acyltransferases"/>
    <property type="match status" value="1"/>
</dbReference>
<accession>A0AAD8QQ01</accession>
<keyword evidence="4" id="KW-1185">Reference proteome</keyword>
<sequence>MLSYGARVWRARAAARALPSILHRNYSTKEQRTPWVNPCRPRQLSSHGSTDKLILPVDMLNQAKERVYTPRLAYAVRRRDPELVGPAAHTPRETKHLSDLDDQEGLRVHLSLALFYRGAGGQNGVDPAGLIRRALGEALVHYYPLAGRLREVEGQKPMVDCTGEGVLFVEADADVRLAELEAVGLMPPFPCWDQLLFDVEGSRGVFDCPLLHIQVTRLLCGSFVFALRFNHLICDGIGIAQFMNAIAELARGLPSTTFAPVWSRELLNARDPPMPSFTHREFGRLLQPPPPAGDTVMRSFTFGAPDLATIKKSLPPLLRDTATTFEVLAAFLWRARAAVLELPPGGNAPLMIVVNVRGAAEMSLPAGYYGNACVPSTVLVDPEVLRGCSLGDAVALVRQAKAAVTPEYARSIIDEMVMVGRRFLWPANMFVLSDARRLGFDRVDFGWGEPVYAGPADTHFGVSFFITGKDRDGEDQVVVPVVLPWLAMDRFAKEVEKLLNPVKPPLS</sequence>
<evidence type="ECO:0000256" key="1">
    <source>
        <dbReference type="ARBA" id="ARBA00009861"/>
    </source>
</evidence>
<dbReference type="EMBL" id="JAUUTY010000007">
    <property type="protein sequence ID" value="KAK1605159.1"/>
    <property type="molecule type" value="Genomic_DNA"/>
</dbReference>
<keyword evidence="2" id="KW-0808">Transferase</keyword>
<dbReference type="GO" id="GO:0016747">
    <property type="term" value="F:acyltransferase activity, transferring groups other than amino-acyl groups"/>
    <property type="evidence" value="ECO:0007669"/>
    <property type="project" value="UniProtKB-ARBA"/>
</dbReference>
<dbReference type="AlphaFoldDB" id="A0AAD8QQ01"/>
<dbReference type="Proteomes" id="UP001231189">
    <property type="component" value="Unassembled WGS sequence"/>
</dbReference>
<name>A0AAD8QQ01_LOLMU</name>
<reference evidence="3" key="1">
    <citation type="submission" date="2023-07" db="EMBL/GenBank/DDBJ databases">
        <title>A chromosome-level genome assembly of Lolium multiflorum.</title>
        <authorList>
            <person name="Chen Y."/>
            <person name="Copetti D."/>
            <person name="Kolliker R."/>
            <person name="Studer B."/>
        </authorList>
    </citation>
    <scope>NUCLEOTIDE SEQUENCE</scope>
    <source>
        <strain evidence="3">02402/16</strain>
        <tissue evidence="3">Leaf</tissue>
    </source>
</reference>
<comment type="similarity">
    <text evidence="1">Belongs to the plant acyltransferase family.</text>
</comment>
<proteinExistence type="inferred from homology"/>
<dbReference type="Pfam" id="PF02458">
    <property type="entry name" value="Transferase"/>
    <property type="match status" value="1"/>
</dbReference>
<dbReference type="PANTHER" id="PTHR31147">
    <property type="entry name" value="ACYL TRANSFERASE 4"/>
    <property type="match status" value="1"/>
</dbReference>
<comment type="caution">
    <text evidence="3">The sequence shown here is derived from an EMBL/GenBank/DDBJ whole genome shotgun (WGS) entry which is preliminary data.</text>
</comment>
<dbReference type="InterPro" id="IPR023213">
    <property type="entry name" value="CAT-like_dom_sf"/>
</dbReference>
<dbReference type="PANTHER" id="PTHR31147:SF66">
    <property type="entry name" value="OS05G0315700 PROTEIN"/>
    <property type="match status" value="1"/>
</dbReference>
<dbReference type="InterPro" id="IPR050898">
    <property type="entry name" value="Plant_acyltransferase"/>
</dbReference>
<gene>
    <name evidence="3" type="ORF">QYE76_028832</name>
</gene>
<evidence type="ECO:0000256" key="2">
    <source>
        <dbReference type="ARBA" id="ARBA00022679"/>
    </source>
</evidence>
<protein>
    <submittedName>
        <fullName evidence="3">Uncharacterized protein</fullName>
    </submittedName>
</protein>
<evidence type="ECO:0000313" key="3">
    <source>
        <dbReference type="EMBL" id="KAK1605159.1"/>
    </source>
</evidence>